<evidence type="ECO:0000313" key="2">
    <source>
        <dbReference type="Proteomes" id="UP000199150"/>
    </source>
</evidence>
<evidence type="ECO:0000313" key="1">
    <source>
        <dbReference type="EMBL" id="SCW31497.1"/>
    </source>
</evidence>
<keyword evidence="2" id="KW-1185">Reference proteome</keyword>
<proteinExistence type="predicted"/>
<dbReference type="Proteomes" id="UP000199150">
    <property type="component" value="Unassembled WGS sequence"/>
</dbReference>
<name>A0A1G4PGT4_9CAUL</name>
<dbReference type="RefSeq" id="WP_139159590.1">
    <property type="nucleotide sequence ID" value="NZ_CBCRYE010000001.1"/>
</dbReference>
<dbReference type="EMBL" id="FMTS01000001">
    <property type="protein sequence ID" value="SCW31497.1"/>
    <property type="molecule type" value="Genomic_DNA"/>
</dbReference>
<accession>A0A1G4PGT4</accession>
<gene>
    <name evidence="1" type="ORF">SAMN02927928_0360</name>
</gene>
<dbReference type="OrthoDB" id="6057763at2"/>
<dbReference type="PROSITE" id="PS51257">
    <property type="entry name" value="PROKAR_LIPOPROTEIN"/>
    <property type="match status" value="1"/>
</dbReference>
<organism evidence="1 2">
    <name type="scientific">Asticcacaulis taihuensis</name>
    <dbReference type="NCBI Taxonomy" id="260084"/>
    <lineage>
        <taxon>Bacteria</taxon>
        <taxon>Pseudomonadati</taxon>
        <taxon>Pseudomonadota</taxon>
        <taxon>Alphaproteobacteria</taxon>
        <taxon>Caulobacterales</taxon>
        <taxon>Caulobacteraceae</taxon>
        <taxon>Asticcacaulis</taxon>
    </lineage>
</organism>
<protein>
    <submittedName>
        <fullName evidence="1">Uncharacterized protein</fullName>
    </submittedName>
</protein>
<dbReference type="STRING" id="260084.SAMN02927928_0360"/>
<reference evidence="2" key="1">
    <citation type="submission" date="2016-10" db="EMBL/GenBank/DDBJ databases">
        <authorList>
            <person name="Varghese N."/>
            <person name="Submissions S."/>
        </authorList>
    </citation>
    <scope>NUCLEOTIDE SEQUENCE [LARGE SCALE GENOMIC DNA]</scope>
    <source>
        <strain evidence="2">CGMCC 1.3431</strain>
    </source>
</reference>
<dbReference type="AlphaFoldDB" id="A0A1G4PGT4"/>
<sequence>MRLALMAGLLALAACSPFKPTSDGSAAASSAENASESLAPEAVLLPEAFTGRWDASLEACKATSDMKLVVTQTELTFWESSGQISSITINGPDDVTVKAAFSGEGEQWKRDLHLVLADNGQTLKVDDAARVRCP</sequence>